<organism evidence="6 7">
    <name type="scientific">Rhodobacter calidifons</name>
    <dbReference type="NCBI Taxonomy" id="2715277"/>
    <lineage>
        <taxon>Bacteria</taxon>
        <taxon>Pseudomonadati</taxon>
        <taxon>Pseudomonadota</taxon>
        <taxon>Alphaproteobacteria</taxon>
        <taxon>Rhodobacterales</taxon>
        <taxon>Rhodobacter group</taxon>
        <taxon>Rhodobacter</taxon>
    </lineage>
</organism>
<dbReference type="InterPro" id="IPR006311">
    <property type="entry name" value="TAT_signal"/>
</dbReference>
<reference evidence="6 7" key="1">
    <citation type="journal article" date="2022" name="Microorganisms">
        <title>Genome Sequence and Characterization of a Xanthorhodopsin-Containing, Aerobic Anoxygenic Phototrophic Rhodobacter Species, Isolated from Mesophilic Conditions at Yellowstone National Park.</title>
        <authorList>
            <person name="Kyndt J.A."/>
            <person name="Robertson S."/>
            <person name="Shoffstall I.B."/>
            <person name="Ramaley R.F."/>
            <person name="Meyer T.E."/>
        </authorList>
    </citation>
    <scope>NUCLEOTIDE SEQUENCE [LARGE SCALE GENOMIC DNA]</scope>
    <source>
        <strain evidence="6 7">M37P</strain>
    </source>
</reference>
<evidence type="ECO:0000313" key="7">
    <source>
        <dbReference type="Proteomes" id="UP001515660"/>
    </source>
</evidence>
<name>A0ABX0G7B7_9RHOB</name>
<dbReference type="InterPro" id="IPR039424">
    <property type="entry name" value="SBP_5"/>
</dbReference>
<keyword evidence="4" id="KW-0732">Signal</keyword>
<dbReference type="InterPro" id="IPR030678">
    <property type="entry name" value="Peptide/Ni-bd"/>
</dbReference>
<dbReference type="Gene3D" id="3.10.105.10">
    <property type="entry name" value="Dipeptide-binding Protein, Domain 3"/>
    <property type="match status" value="1"/>
</dbReference>
<dbReference type="SUPFAM" id="SSF53850">
    <property type="entry name" value="Periplasmic binding protein-like II"/>
    <property type="match status" value="1"/>
</dbReference>
<comment type="caution">
    <text evidence="6">The sequence shown here is derived from an EMBL/GenBank/DDBJ whole genome shotgun (WGS) entry which is preliminary data.</text>
</comment>
<dbReference type="Gene3D" id="3.90.76.10">
    <property type="entry name" value="Dipeptide-binding Protein, Domain 1"/>
    <property type="match status" value="1"/>
</dbReference>
<sequence>MDDKHRQLDWMVAQAKAGRMTRREFVGRTTALGVSAGLASALFGKAARAEPKKGGILRAGMQGGESTNSLDPALAASEVPFAVNMTWGEMLVDVAPDGSIEHRIAEEISSNADATEWKFKIRQGVEFHDGKTVTAEDVVATLKRHTDEKSQSGALGIVQGIAEMKAEGDMVTLTLAAGNADLPYLMADYHLVIQPGGGFDNPAAGIGAGAYKVAVNEPGVRHVFERHANYWDAANGAHADQVEIIVINDNTARTAALQSGQIHMMNRVDPKIVELLKGAPGITIEHAPGRGHYVFIMHCDKPPFDNNDLRMALKLAINRKEQVEKILGGLGSVGNDFPINAAYPLFDDTIPQREYDAAAAAEYYRKSGHDGSPIILRTAPGAFPGAVDAANLFAASANAAGIPLQVKLEPDDGYWSNVWNVEPFCASYWGGRPVQDQMYSTAYLSTAEWNDTKFRNAKFDELLIAARAELDQDKRKALYSEMAHILRDEGGLILPMFNDWVEARRNEVAGWEPDPNGELMNGRALIKCWLA</sequence>
<accession>A0ABX0G7B7</accession>
<dbReference type="Proteomes" id="UP001515660">
    <property type="component" value="Unassembled WGS sequence"/>
</dbReference>
<comment type="subcellular location">
    <subcellularLocation>
        <location evidence="1">Periplasm</location>
    </subcellularLocation>
</comment>
<dbReference type="PIRSF" id="PIRSF002741">
    <property type="entry name" value="MppA"/>
    <property type="match status" value="1"/>
</dbReference>
<keyword evidence="3" id="KW-0813">Transport</keyword>
<dbReference type="CDD" id="cd08503">
    <property type="entry name" value="PBP2_NikA_DppA_OppA_like_17"/>
    <property type="match status" value="1"/>
</dbReference>
<dbReference type="EMBL" id="JAANHS010000005">
    <property type="protein sequence ID" value="NHB76770.1"/>
    <property type="molecule type" value="Genomic_DNA"/>
</dbReference>
<evidence type="ECO:0000256" key="2">
    <source>
        <dbReference type="ARBA" id="ARBA00005695"/>
    </source>
</evidence>
<evidence type="ECO:0000313" key="6">
    <source>
        <dbReference type="EMBL" id="NHB76770.1"/>
    </source>
</evidence>
<protein>
    <submittedName>
        <fullName evidence="6">ABC transporter substrate-binding protein</fullName>
    </submittedName>
</protein>
<keyword evidence="7" id="KW-1185">Reference proteome</keyword>
<evidence type="ECO:0000256" key="3">
    <source>
        <dbReference type="ARBA" id="ARBA00022448"/>
    </source>
</evidence>
<dbReference type="RefSeq" id="WP_166402808.1">
    <property type="nucleotide sequence ID" value="NZ_JAANHS010000005.1"/>
</dbReference>
<evidence type="ECO:0000259" key="5">
    <source>
        <dbReference type="Pfam" id="PF00496"/>
    </source>
</evidence>
<dbReference type="PROSITE" id="PS51318">
    <property type="entry name" value="TAT"/>
    <property type="match status" value="1"/>
</dbReference>
<evidence type="ECO:0000256" key="1">
    <source>
        <dbReference type="ARBA" id="ARBA00004418"/>
    </source>
</evidence>
<dbReference type="PANTHER" id="PTHR30290">
    <property type="entry name" value="PERIPLASMIC BINDING COMPONENT OF ABC TRANSPORTER"/>
    <property type="match status" value="1"/>
</dbReference>
<dbReference type="Gene3D" id="3.40.190.10">
    <property type="entry name" value="Periplasmic binding protein-like II"/>
    <property type="match status" value="1"/>
</dbReference>
<gene>
    <name evidence="6" type="ORF">G8O29_08445</name>
</gene>
<dbReference type="Pfam" id="PF00496">
    <property type="entry name" value="SBP_bac_5"/>
    <property type="match status" value="1"/>
</dbReference>
<dbReference type="PANTHER" id="PTHR30290:SF10">
    <property type="entry name" value="PERIPLASMIC OLIGOPEPTIDE-BINDING PROTEIN-RELATED"/>
    <property type="match status" value="1"/>
</dbReference>
<feature type="domain" description="Solute-binding protein family 5" evidence="5">
    <location>
        <begin position="101"/>
        <end position="450"/>
    </location>
</feature>
<proteinExistence type="inferred from homology"/>
<evidence type="ECO:0000256" key="4">
    <source>
        <dbReference type="ARBA" id="ARBA00022729"/>
    </source>
</evidence>
<dbReference type="InterPro" id="IPR000914">
    <property type="entry name" value="SBP_5_dom"/>
</dbReference>
<comment type="similarity">
    <text evidence="2">Belongs to the bacterial solute-binding protein 5 family.</text>
</comment>